<dbReference type="InterPro" id="IPR003770">
    <property type="entry name" value="MLTG-like"/>
</dbReference>
<evidence type="ECO:0000256" key="6">
    <source>
        <dbReference type="ARBA" id="ARBA00023316"/>
    </source>
</evidence>
<sequence length="351" mass="39811">MKKALGISALIIVLLALIAAWLVFGAATEFEGKAKYLYVRDDISAQTQIERQLDTGHIIRTVFIFKMLAKPAKAWNRITPGRFEIKNGESIFDVLRKLRNNTQSPVRLVINKLRVPQDLAKIIGKNFSTDSLQALLYLTNNDSLQTLGVDTNTLMTVIIPDTYFLNWNTSTRKILLRLKDEEDKFWSKNDRIQKAQALNLTRQQVYTLASIVEEETNKNDEKGNIASVYINRLNGGMPLAADPTIKFALKNFALKRIYYGQLNTESPYNTYRNKGLPPGPICTPSPVTIDAVLNAPATDYLFFVAKSDFSGYHQFSNNFAEHTKYAKLYQQALNEQIAKRQQDSLNKTLPH</sequence>
<dbReference type="GO" id="GO:0008932">
    <property type="term" value="F:lytic endotransglycosylase activity"/>
    <property type="evidence" value="ECO:0007669"/>
    <property type="project" value="UniProtKB-UniRule"/>
</dbReference>
<evidence type="ECO:0000256" key="2">
    <source>
        <dbReference type="ARBA" id="ARBA00022692"/>
    </source>
</evidence>
<dbReference type="PANTHER" id="PTHR30518:SF2">
    <property type="entry name" value="ENDOLYTIC MUREIN TRANSGLYCOSYLASE"/>
    <property type="match status" value="1"/>
</dbReference>
<evidence type="ECO:0000256" key="7">
    <source>
        <dbReference type="HAMAP-Rule" id="MF_02065"/>
    </source>
</evidence>
<accession>A0A1I5ZCI4</accession>
<feature type="site" description="Important for catalytic activity" evidence="7">
    <location>
        <position position="215"/>
    </location>
</feature>
<dbReference type="Gene3D" id="3.30.160.60">
    <property type="entry name" value="Classic Zinc Finger"/>
    <property type="match status" value="1"/>
</dbReference>
<dbReference type="CDD" id="cd08010">
    <property type="entry name" value="MltG_like"/>
    <property type="match status" value="1"/>
</dbReference>
<dbReference type="EMBL" id="FOXQ01000019">
    <property type="protein sequence ID" value="SFQ54150.1"/>
    <property type="molecule type" value="Genomic_DNA"/>
</dbReference>
<comment type="catalytic activity">
    <reaction evidence="7">
        <text>a peptidoglycan chain = a peptidoglycan chain with N-acetyl-1,6-anhydromuramyl-[peptide] at the reducing end + a peptidoglycan chain with N-acetylglucosamine at the non-reducing end.</text>
        <dbReference type="EC" id="4.2.2.29"/>
    </reaction>
</comment>
<dbReference type="NCBIfam" id="TIGR00247">
    <property type="entry name" value="endolytic transglycosylase MltG"/>
    <property type="match status" value="1"/>
</dbReference>
<name>A0A1I5ZCI4_9BACT</name>
<dbReference type="GO" id="GO:0009252">
    <property type="term" value="P:peptidoglycan biosynthetic process"/>
    <property type="evidence" value="ECO:0007669"/>
    <property type="project" value="UniProtKB-UniRule"/>
</dbReference>
<evidence type="ECO:0000256" key="5">
    <source>
        <dbReference type="ARBA" id="ARBA00023239"/>
    </source>
</evidence>
<evidence type="ECO:0000313" key="9">
    <source>
        <dbReference type="Proteomes" id="UP000199031"/>
    </source>
</evidence>
<dbReference type="GO" id="GO:0071555">
    <property type="term" value="P:cell wall organization"/>
    <property type="evidence" value="ECO:0007669"/>
    <property type="project" value="UniProtKB-KW"/>
</dbReference>
<keyword evidence="3 7" id="KW-1133">Transmembrane helix</keyword>
<evidence type="ECO:0000313" key="8">
    <source>
        <dbReference type="EMBL" id="SFQ54150.1"/>
    </source>
</evidence>
<keyword evidence="6 7" id="KW-0961">Cell wall biogenesis/degradation</keyword>
<proteinExistence type="inferred from homology"/>
<dbReference type="PANTHER" id="PTHR30518">
    <property type="entry name" value="ENDOLYTIC MUREIN TRANSGLYCOSYLASE"/>
    <property type="match status" value="1"/>
</dbReference>
<protein>
    <recommendedName>
        <fullName evidence="7">Endolytic murein transglycosylase</fullName>
        <ecNumber evidence="7">4.2.2.29</ecNumber>
    </recommendedName>
    <alternativeName>
        <fullName evidence="7">Peptidoglycan lytic transglycosylase</fullName>
    </alternativeName>
    <alternativeName>
        <fullName evidence="7">Peptidoglycan polymerization terminase</fullName>
    </alternativeName>
</protein>
<evidence type="ECO:0000256" key="3">
    <source>
        <dbReference type="ARBA" id="ARBA00022989"/>
    </source>
</evidence>
<keyword evidence="5 7" id="KW-0456">Lyase</keyword>
<gene>
    <name evidence="7" type="primary">mltG</name>
    <name evidence="8" type="ORF">SAMN05444277_11926</name>
</gene>
<dbReference type="EC" id="4.2.2.29" evidence="7"/>
<organism evidence="8 9">
    <name type="scientific">Parafilimonas terrae</name>
    <dbReference type="NCBI Taxonomy" id="1465490"/>
    <lineage>
        <taxon>Bacteria</taxon>
        <taxon>Pseudomonadati</taxon>
        <taxon>Bacteroidota</taxon>
        <taxon>Chitinophagia</taxon>
        <taxon>Chitinophagales</taxon>
        <taxon>Chitinophagaceae</taxon>
        <taxon>Parafilimonas</taxon>
    </lineage>
</organism>
<comment type="function">
    <text evidence="7">Functions as a peptidoglycan terminase that cleaves nascent peptidoglycan strands endolytically to terminate their elongation.</text>
</comment>
<dbReference type="Pfam" id="PF02618">
    <property type="entry name" value="YceG"/>
    <property type="match status" value="1"/>
</dbReference>
<keyword evidence="2 7" id="KW-0812">Transmembrane</keyword>
<dbReference type="HAMAP" id="MF_02065">
    <property type="entry name" value="MltG"/>
    <property type="match status" value="1"/>
</dbReference>
<dbReference type="AlphaFoldDB" id="A0A1I5ZCI4"/>
<dbReference type="RefSeq" id="WP_143075932.1">
    <property type="nucleotide sequence ID" value="NZ_FOXQ01000019.1"/>
</dbReference>
<dbReference type="STRING" id="1465490.SAMN05444277_11926"/>
<keyword evidence="1 7" id="KW-1003">Cell membrane</keyword>
<dbReference type="GO" id="GO:0005886">
    <property type="term" value="C:plasma membrane"/>
    <property type="evidence" value="ECO:0007669"/>
    <property type="project" value="UniProtKB-UniRule"/>
</dbReference>
<dbReference type="Proteomes" id="UP000199031">
    <property type="component" value="Unassembled WGS sequence"/>
</dbReference>
<dbReference type="OrthoDB" id="9814591at2"/>
<reference evidence="8 9" key="1">
    <citation type="submission" date="2016-10" db="EMBL/GenBank/DDBJ databases">
        <authorList>
            <person name="de Groot N.N."/>
        </authorList>
    </citation>
    <scope>NUCLEOTIDE SEQUENCE [LARGE SCALE GENOMIC DNA]</scope>
    <source>
        <strain evidence="8 9">DSM 28286</strain>
    </source>
</reference>
<evidence type="ECO:0000256" key="1">
    <source>
        <dbReference type="ARBA" id="ARBA00022475"/>
    </source>
</evidence>
<evidence type="ECO:0000256" key="4">
    <source>
        <dbReference type="ARBA" id="ARBA00023136"/>
    </source>
</evidence>
<keyword evidence="9" id="KW-1185">Reference proteome</keyword>
<keyword evidence="4 7" id="KW-0472">Membrane</keyword>
<comment type="similarity">
    <text evidence="7">Belongs to the transglycosylase MltG family.</text>
</comment>